<proteinExistence type="predicted"/>
<dbReference type="OrthoDB" id="13515at2"/>
<evidence type="ECO:0000313" key="2">
    <source>
        <dbReference type="EMBL" id="RKQ64103.1"/>
    </source>
</evidence>
<accession>A0A420W9V0</accession>
<dbReference type="Proteomes" id="UP000280881">
    <property type="component" value="Unassembled WGS sequence"/>
</dbReference>
<keyword evidence="3" id="KW-1185">Reference proteome</keyword>
<dbReference type="Gene3D" id="3.30.2310.20">
    <property type="entry name" value="RelE-like"/>
    <property type="match status" value="1"/>
</dbReference>
<dbReference type="InterPro" id="IPR035093">
    <property type="entry name" value="RelE/ParE_toxin_dom_sf"/>
</dbReference>
<dbReference type="EMBL" id="RBIE01000001">
    <property type="protein sequence ID" value="RKQ64103.1"/>
    <property type="molecule type" value="Genomic_DNA"/>
</dbReference>
<protein>
    <submittedName>
        <fullName evidence="2">Uncharacterized protein</fullName>
    </submittedName>
</protein>
<evidence type="ECO:0000256" key="1">
    <source>
        <dbReference type="SAM" id="Coils"/>
    </source>
</evidence>
<feature type="coiled-coil region" evidence="1">
    <location>
        <begin position="31"/>
        <end position="127"/>
    </location>
</feature>
<dbReference type="AlphaFoldDB" id="A0A420W9V0"/>
<gene>
    <name evidence="2" type="ORF">C7457_0994</name>
</gene>
<name>A0A420W9V0_9BACT</name>
<keyword evidence="1" id="KW-0175">Coiled coil</keyword>
<evidence type="ECO:0000313" key="3">
    <source>
        <dbReference type="Proteomes" id="UP000280881"/>
    </source>
</evidence>
<sequence>MEKGFRDIEEFFLRAEKEMQKSSTITQKRRKAQKTETREELISKIKNLTEKLKGKDRKIKELFSEIAVLRDKLEAYRNRERELKRKEEELKQIDQFKKRIKNLQEEVSKLKGELKEKESQIETLKAQEVPKPKVELFIEVALNSVSELVTGKNKVKVLFSKRFRKDMVKEVSVRPFLFNSFISALERIESTSRLLKRDAKHDIYRIRVTSPYGEYRAIYLKLEGDTVKFVRFGQRDSIYKELDACGWSFS</sequence>
<dbReference type="Gene3D" id="1.10.287.1490">
    <property type="match status" value="1"/>
</dbReference>
<reference evidence="2 3" key="1">
    <citation type="submission" date="2018-10" db="EMBL/GenBank/DDBJ databases">
        <title>Genomic Encyclopedia of Type Strains, Phase IV (KMG-IV): sequencing the most valuable type-strain genomes for metagenomic binning, comparative biology and taxonomic classification.</title>
        <authorList>
            <person name="Goeker M."/>
        </authorList>
    </citation>
    <scope>NUCLEOTIDE SEQUENCE [LARGE SCALE GENOMIC DNA]</scope>
    <source>
        <strain evidence="2 3">DSM 15521</strain>
    </source>
</reference>
<organism evidence="2 3">
    <name type="scientific">Thermovibrio guaymasensis</name>
    <dbReference type="NCBI Taxonomy" id="240167"/>
    <lineage>
        <taxon>Bacteria</taxon>
        <taxon>Pseudomonadati</taxon>
        <taxon>Aquificota</taxon>
        <taxon>Aquificia</taxon>
        <taxon>Desulfurobacteriales</taxon>
        <taxon>Desulfurobacteriaceae</taxon>
        <taxon>Thermovibrio</taxon>
    </lineage>
</organism>
<comment type="caution">
    <text evidence="2">The sequence shown here is derived from an EMBL/GenBank/DDBJ whole genome shotgun (WGS) entry which is preliminary data.</text>
</comment>
<dbReference type="RefSeq" id="WP_121170571.1">
    <property type="nucleotide sequence ID" value="NZ_RBIE01000001.1"/>
</dbReference>